<sequence length="161" mass="18291">MVAFADHLDRLGRRRRTRVCIVQKRDSGNLFAMKYVSRNACIGRGALGGVLKEVELLASLEHPFLVNLWFSFQAAQVIVQSVREVTPWSRVQKQRSRGSKKQQQQVKPATAVRTRQQQQFDSSSCSYSLQSSNSRSRFSEASLTDPYQHGGRHFMFGNIGQ</sequence>
<reference evidence="3" key="2">
    <citation type="submission" date="2020-05" db="UniProtKB">
        <authorList>
            <consortium name="EnsemblMetazoa"/>
        </authorList>
    </citation>
    <scope>IDENTIFICATION</scope>
    <source>
        <strain evidence="3">JHB</strain>
    </source>
</reference>
<dbReference type="STRING" id="7176.B0XBI3"/>
<dbReference type="KEGG" id="cqu:CpipJ_CPIJ016549"/>
<feature type="compositionally biased region" description="Low complexity" evidence="1">
    <location>
        <begin position="115"/>
        <end position="131"/>
    </location>
</feature>
<dbReference type="Proteomes" id="UP000002320">
    <property type="component" value="Unassembled WGS sequence"/>
</dbReference>
<dbReference type="EMBL" id="DS232636">
    <property type="protein sequence ID" value="EDS44295.1"/>
    <property type="molecule type" value="Genomic_DNA"/>
</dbReference>
<dbReference type="HOGENOM" id="CLU_1645400_0_0_1"/>
<protein>
    <recommendedName>
        <fullName evidence="5">Protein kinase domain-containing protein</fullName>
    </recommendedName>
</protein>
<dbReference type="Gene3D" id="3.30.200.20">
    <property type="entry name" value="Phosphorylase Kinase, domain 1"/>
    <property type="match status" value="1"/>
</dbReference>
<evidence type="ECO:0000313" key="3">
    <source>
        <dbReference type="EnsemblMetazoa" id="CPIJ016549-PA"/>
    </source>
</evidence>
<dbReference type="eggNOG" id="KOG0598">
    <property type="taxonomic scope" value="Eukaryota"/>
</dbReference>
<dbReference type="InterPro" id="IPR011009">
    <property type="entry name" value="Kinase-like_dom_sf"/>
</dbReference>
<organism>
    <name type="scientific">Culex quinquefasciatus</name>
    <name type="common">Southern house mosquito</name>
    <name type="synonym">Culex pungens</name>
    <dbReference type="NCBI Taxonomy" id="7176"/>
    <lineage>
        <taxon>Eukaryota</taxon>
        <taxon>Metazoa</taxon>
        <taxon>Ecdysozoa</taxon>
        <taxon>Arthropoda</taxon>
        <taxon>Hexapoda</taxon>
        <taxon>Insecta</taxon>
        <taxon>Pterygota</taxon>
        <taxon>Neoptera</taxon>
        <taxon>Endopterygota</taxon>
        <taxon>Diptera</taxon>
        <taxon>Nematocera</taxon>
        <taxon>Culicoidea</taxon>
        <taxon>Culicidae</taxon>
        <taxon>Culicinae</taxon>
        <taxon>Culicini</taxon>
        <taxon>Culex</taxon>
        <taxon>Culex</taxon>
    </lineage>
</organism>
<dbReference type="VEuPathDB" id="VectorBase:CPIJ016549"/>
<reference evidence="2" key="1">
    <citation type="submission" date="2007-03" db="EMBL/GenBank/DDBJ databases">
        <title>Annotation of Culex pipiens quinquefasciatus.</title>
        <authorList>
            <consortium name="The Broad Institute Genome Sequencing Platform"/>
            <person name="Atkinson P.W."/>
            <person name="Hemingway J."/>
            <person name="Christensen B.M."/>
            <person name="Higgs S."/>
            <person name="Kodira C."/>
            <person name="Hannick L."/>
            <person name="Megy K."/>
            <person name="O'Leary S."/>
            <person name="Pearson M."/>
            <person name="Haas B.J."/>
            <person name="Mauceli E."/>
            <person name="Wortman J.R."/>
            <person name="Lee N.H."/>
            <person name="Guigo R."/>
            <person name="Stanke M."/>
            <person name="Alvarado L."/>
            <person name="Amedeo P."/>
            <person name="Antoine C.H."/>
            <person name="Arensburger P."/>
            <person name="Bidwell S.L."/>
            <person name="Crawford M."/>
            <person name="Camaro F."/>
            <person name="Devon K."/>
            <person name="Engels R."/>
            <person name="Hammond M."/>
            <person name="Howarth C."/>
            <person name="Koehrsen M."/>
            <person name="Lawson D."/>
            <person name="Montgomery P."/>
            <person name="Nene V."/>
            <person name="Nusbaum C."/>
            <person name="Puiu D."/>
            <person name="Romero-Severson J."/>
            <person name="Severson D.W."/>
            <person name="Shumway M."/>
            <person name="Sisk P."/>
            <person name="Stolte C."/>
            <person name="Zeng Q."/>
            <person name="Eisenstadt E."/>
            <person name="Fraser-Liggett C."/>
            <person name="Strausberg R."/>
            <person name="Galagan J."/>
            <person name="Birren B."/>
            <person name="Collins F.H."/>
        </authorList>
    </citation>
    <scope>NUCLEOTIDE SEQUENCE [LARGE SCALE GENOMIC DNA]</scope>
    <source>
        <strain evidence="2">JHB</strain>
    </source>
</reference>
<evidence type="ECO:0000313" key="2">
    <source>
        <dbReference type="EMBL" id="EDS44295.1"/>
    </source>
</evidence>
<evidence type="ECO:0000313" key="4">
    <source>
        <dbReference type="Proteomes" id="UP000002320"/>
    </source>
</evidence>
<accession>B0XBI3</accession>
<dbReference type="EnsemblMetazoa" id="CPIJ016549-RA">
    <property type="protein sequence ID" value="CPIJ016549-PA"/>
    <property type="gene ID" value="CPIJ016549"/>
</dbReference>
<keyword evidence="4" id="KW-1185">Reference proteome</keyword>
<evidence type="ECO:0008006" key="5">
    <source>
        <dbReference type="Google" id="ProtNLM"/>
    </source>
</evidence>
<proteinExistence type="predicted"/>
<dbReference type="InParanoid" id="B0XBI3"/>
<name>B0XBI3_CULQU</name>
<gene>
    <name evidence="3" type="primary">6050389</name>
    <name evidence="2" type="ORF">CpipJ_CPIJ016549</name>
</gene>
<evidence type="ECO:0000256" key="1">
    <source>
        <dbReference type="SAM" id="MobiDB-lite"/>
    </source>
</evidence>
<feature type="region of interest" description="Disordered" evidence="1">
    <location>
        <begin position="90"/>
        <end position="131"/>
    </location>
</feature>
<dbReference type="AlphaFoldDB" id="B0XBI3"/>
<dbReference type="SUPFAM" id="SSF56112">
    <property type="entry name" value="Protein kinase-like (PK-like)"/>
    <property type="match status" value="1"/>
</dbReference>